<organism evidence="9 10">
    <name type="scientific">Streptomyces virginiae</name>
    <name type="common">Streptomyces cinnamonensis</name>
    <dbReference type="NCBI Taxonomy" id="1961"/>
    <lineage>
        <taxon>Bacteria</taxon>
        <taxon>Bacillati</taxon>
        <taxon>Actinomycetota</taxon>
        <taxon>Actinomycetes</taxon>
        <taxon>Kitasatosporales</taxon>
        <taxon>Streptomycetaceae</taxon>
        <taxon>Streptomyces</taxon>
    </lineage>
</organism>
<keyword evidence="6 7" id="KW-0472">Membrane</keyword>
<evidence type="ECO:0000259" key="8">
    <source>
        <dbReference type="SMART" id="SM00014"/>
    </source>
</evidence>
<dbReference type="InterPro" id="IPR000326">
    <property type="entry name" value="PAP2/HPO"/>
</dbReference>
<evidence type="ECO:0000256" key="5">
    <source>
        <dbReference type="ARBA" id="ARBA00022989"/>
    </source>
</evidence>
<dbReference type="Gene3D" id="1.20.144.10">
    <property type="entry name" value="Phosphatidic acid phosphatase type 2/haloperoxidase"/>
    <property type="match status" value="1"/>
</dbReference>
<dbReference type="SMART" id="SM00014">
    <property type="entry name" value="acidPPc"/>
    <property type="match status" value="1"/>
</dbReference>
<evidence type="ECO:0000313" key="9">
    <source>
        <dbReference type="EMBL" id="GHI15927.1"/>
    </source>
</evidence>
<evidence type="ECO:0000256" key="4">
    <source>
        <dbReference type="ARBA" id="ARBA00022801"/>
    </source>
</evidence>
<dbReference type="InterPro" id="IPR036938">
    <property type="entry name" value="PAP2/HPO_sf"/>
</dbReference>
<feature type="domain" description="Phosphatidic acid phosphatase type 2/haloperoxidase" evidence="8">
    <location>
        <begin position="69"/>
        <end position="183"/>
    </location>
</feature>
<dbReference type="EMBL" id="BNDV01000012">
    <property type="protein sequence ID" value="GHI15927.1"/>
    <property type="molecule type" value="Genomic_DNA"/>
</dbReference>
<keyword evidence="5 7" id="KW-1133">Transmembrane helix</keyword>
<keyword evidence="2" id="KW-1003">Cell membrane</keyword>
<sequence length="206" mass="21546">MEINPVYVRSVTMDTSGLYRVVTGFAHAAPGWVQRAFEIWTEYGLLLFGVLFAAVWWRARGGRRGPRATALALLAPAATAVAYAASEALKHTVEEERPCRAVAGAAASLVRCPPPGDWSFPSNHATVAGAAAVALVAAVRRLAPLVVPLALLMAFSRVFVGVHYPHDVALGLLLGGSVAALLVLALTGPAAKSGSEVRNVPGCRMP</sequence>
<gene>
    <name evidence="9" type="ORF">Scinn_53900</name>
</gene>
<dbReference type="PANTHER" id="PTHR14969:SF62">
    <property type="entry name" value="DECAPRENYLPHOSPHORYL-5-PHOSPHORIBOSE PHOSPHATASE RV3807C-RELATED"/>
    <property type="match status" value="1"/>
</dbReference>
<comment type="subcellular location">
    <subcellularLocation>
        <location evidence="1">Cell membrane</location>
        <topology evidence="1">Multi-pass membrane protein</topology>
    </subcellularLocation>
</comment>
<keyword evidence="10" id="KW-1185">Reference proteome</keyword>
<dbReference type="SUPFAM" id="SSF48317">
    <property type="entry name" value="Acid phosphatase/Vanadium-dependent haloperoxidase"/>
    <property type="match status" value="1"/>
</dbReference>
<keyword evidence="3 7" id="KW-0812">Transmembrane</keyword>
<dbReference type="PANTHER" id="PTHR14969">
    <property type="entry name" value="SPHINGOSINE-1-PHOSPHATE PHOSPHOHYDROLASE"/>
    <property type="match status" value="1"/>
</dbReference>
<evidence type="ECO:0000256" key="7">
    <source>
        <dbReference type="SAM" id="Phobius"/>
    </source>
</evidence>
<dbReference type="Proteomes" id="UP000660554">
    <property type="component" value="Unassembled WGS sequence"/>
</dbReference>
<proteinExistence type="predicted"/>
<evidence type="ECO:0000256" key="3">
    <source>
        <dbReference type="ARBA" id="ARBA00022692"/>
    </source>
</evidence>
<feature type="transmembrane region" description="Helical" evidence="7">
    <location>
        <begin position="145"/>
        <end position="162"/>
    </location>
</feature>
<feature type="transmembrane region" description="Helical" evidence="7">
    <location>
        <begin position="168"/>
        <end position="188"/>
    </location>
</feature>
<accession>A0ABQ3NT37</accession>
<keyword evidence="4" id="KW-0378">Hydrolase</keyword>
<evidence type="ECO:0000313" key="10">
    <source>
        <dbReference type="Proteomes" id="UP000660554"/>
    </source>
</evidence>
<feature type="transmembrane region" description="Helical" evidence="7">
    <location>
        <begin position="39"/>
        <end position="57"/>
    </location>
</feature>
<reference evidence="10" key="1">
    <citation type="submission" date="2020-09" db="EMBL/GenBank/DDBJ databases">
        <title>Whole genome shotgun sequence of Streptomyces cinnamonensis NBRC 15873.</title>
        <authorList>
            <person name="Komaki H."/>
            <person name="Tamura T."/>
        </authorList>
    </citation>
    <scope>NUCLEOTIDE SEQUENCE [LARGE SCALE GENOMIC DNA]</scope>
    <source>
        <strain evidence="10">NBRC 15873</strain>
    </source>
</reference>
<comment type="caution">
    <text evidence="9">The sequence shown here is derived from an EMBL/GenBank/DDBJ whole genome shotgun (WGS) entry which is preliminary data.</text>
</comment>
<protein>
    <submittedName>
        <fullName evidence="9">Phosphatase PAP2 family protein</fullName>
    </submittedName>
</protein>
<name>A0ABQ3NT37_STRVG</name>
<evidence type="ECO:0000256" key="2">
    <source>
        <dbReference type="ARBA" id="ARBA00022475"/>
    </source>
</evidence>
<evidence type="ECO:0000256" key="1">
    <source>
        <dbReference type="ARBA" id="ARBA00004651"/>
    </source>
</evidence>
<evidence type="ECO:0000256" key="6">
    <source>
        <dbReference type="ARBA" id="ARBA00023136"/>
    </source>
</evidence>
<dbReference type="Pfam" id="PF01569">
    <property type="entry name" value="PAP2"/>
    <property type="match status" value="1"/>
</dbReference>